<evidence type="ECO:0000313" key="6">
    <source>
        <dbReference type="Proteomes" id="UP001628193"/>
    </source>
</evidence>
<dbReference type="Gene3D" id="3.40.50.12780">
    <property type="entry name" value="N-terminal domain of ligase-like"/>
    <property type="match status" value="1"/>
</dbReference>
<name>A0ABQ0C7J3_9PROT</name>
<dbReference type="PANTHER" id="PTHR43347:SF3">
    <property type="entry name" value="ACYL-COA SYNTHETASE SHORT-CHAIN FAMILY MEMBER 3, MITOCHONDRIAL"/>
    <property type="match status" value="1"/>
</dbReference>
<dbReference type="Gene3D" id="3.30.300.30">
    <property type="match status" value="1"/>
</dbReference>
<dbReference type="InterPro" id="IPR000873">
    <property type="entry name" value="AMP-dep_synth/lig_dom"/>
</dbReference>
<dbReference type="InterPro" id="IPR025110">
    <property type="entry name" value="AMP-bd_C"/>
</dbReference>
<dbReference type="Pfam" id="PF16177">
    <property type="entry name" value="ACAS_N"/>
    <property type="match status" value="1"/>
</dbReference>
<gene>
    <name evidence="5" type="primary">acs</name>
    <name evidence="5" type="ORF">SIID45300_01168</name>
</gene>
<dbReference type="SUPFAM" id="SSF56801">
    <property type="entry name" value="Acetyl-CoA synthetase-like"/>
    <property type="match status" value="1"/>
</dbReference>
<comment type="caution">
    <text evidence="5">The sequence shown here is derived from an EMBL/GenBank/DDBJ whole genome shotgun (WGS) entry which is preliminary data.</text>
</comment>
<dbReference type="NCBIfam" id="NF007815">
    <property type="entry name" value="PRK10524.1"/>
    <property type="match status" value="1"/>
</dbReference>
<evidence type="ECO:0000256" key="1">
    <source>
        <dbReference type="ARBA" id="ARBA00006432"/>
    </source>
</evidence>
<evidence type="ECO:0000259" key="3">
    <source>
        <dbReference type="Pfam" id="PF13193"/>
    </source>
</evidence>
<dbReference type="EMBL" id="BAAFGK010000004">
    <property type="protein sequence ID" value="GAB0056853.1"/>
    <property type="molecule type" value="Genomic_DNA"/>
</dbReference>
<dbReference type="PROSITE" id="PS00455">
    <property type="entry name" value="AMP_BINDING"/>
    <property type="match status" value="1"/>
</dbReference>
<dbReference type="Pfam" id="PF13193">
    <property type="entry name" value="AMP-binding_C"/>
    <property type="match status" value="1"/>
</dbReference>
<dbReference type="InterPro" id="IPR012694">
    <property type="entry name" value="Propion_PrpE"/>
</dbReference>
<dbReference type="Proteomes" id="UP001628193">
    <property type="component" value="Unassembled WGS sequence"/>
</dbReference>
<dbReference type="Pfam" id="PF00501">
    <property type="entry name" value="AMP-binding"/>
    <property type="match status" value="1"/>
</dbReference>
<evidence type="ECO:0000259" key="4">
    <source>
        <dbReference type="Pfam" id="PF16177"/>
    </source>
</evidence>
<dbReference type="GO" id="GO:0003987">
    <property type="term" value="F:acetate-CoA ligase activity"/>
    <property type="evidence" value="ECO:0007669"/>
    <property type="project" value="UniProtKB-EC"/>
</dbReference>
<accession>A0ABQ0C7J3</accession>
<dbReference type="InterPro" id="IPR032387">
    <property type="entry name" value="ACAS_N"/>
</dbReference>
<dbReference type="InterPro" id="IPR020845">
    <property type="entry name" value="AMP-binding_CS"/>
</dbReference>
<protein>
    <submittedName>
        <fullName evidence="5">Acetyl-coenzyme A synthetase</fullName>
        <ecNumber evidence="5">6.2.1.1</ecNumber>
    </submittedName>
</protein>
<evidence type="ECO:0000259" key="2">
    <source>
        <dbReference type="Pfam" id="PF00501"/>
    </source>
</evidence>
<evidence type="ECO:0000313" key="5">
    <source>
        <dbReference type="EMBL" id="GAB0056853.1"/>
    </source>
</evidence>
<dbReference type="EC" id="6.2.1.1" evidence="5"/>
<feature type="domain" description="AMP-dependent synthetase/ligase" evidence="2">
    <location>
        <begin position="63"/>
        <end position="449"/>
    </location>
</feature>
<reference evidence="5 6" key="1">
    <citation type="submission" date="2024-05" db="EMBL/GenBank/DDBJ databases">
        <authorList>
            <consortium name="Candidatus Magnetaquicoccaceae bacterium FCR-1 genome sequencing consortium"/>
            <person name="Shimoshige H."/>
            <person name="Shimamura S."/>
            <person name="Taoka A."/>
            <person name="Kobayashi H."/>
            <person name="Maekawa T."/>
        </authorList>
    </citation>
    <scope>NUCLEOTIDE SEQUENCE [LARGE SCALE GENOMIC DNA]</scope>
    <source>
        <strain evidence="5 6">FCR-1</strain>
    </source>
</reference>
<feature type="domain" description="AMP-binding enzyme C-terminal" evidence="3">
    <location>
        <begin position="513"/>
        <end position="589"/>
    </location>
</feature>
<organism evidence="5 6">
    <name type="scientific">Candidatus Magnetaquiglobus chichijimensis</name>
    <dbReference type="NCBI Taxonomy" id="3141448"/>
    <lineage>
        <taxon>Bacteria</taxon>
        <taxon>Pseudomonadati</taxon>
        <taxon>Pseudomonadota</taxon>
        <taxon>Magnetococcia</taxon>
        <taxon>Magnetococcales</taxon>
        <taxon>Candidatus Magnetaquicoccaceae</taxon>
        <taxon>Candidatus Magnetaquiglobus</taxon>
    </lineage>
</organism>
<keyword evidence="6" id="KW-1185">Reference proteome</keyword>
<dbReference type="InterPro" id="IPR042099">
    <property type="entry name" value="ANL_N_sf"/>
</dbReference>
<dbReference type="PANTHER" id="PTHR43347">
    <property type="entry name" value="ACYL-COA SYNTHETASE"/>
    <property type="match status" value="1"/>
</dbReference>
<dbReference type="NCBIfam" id="TIGR02316">
    <property type="entry name" value="propion_prpE"/>
    <property type="match status" value="1"/>
</dbReference>
<sequence length="627" mass="69592">MTPAENYEKMYRRSIDDREAFWGEQAELIYWHKPFERVLNYDKPPFVRWFEGGLTNICYNAVDRHVAERGDQIAIAWVSTEVNERRNITYRDLYTQVNEMASLLKELGIESGDRVLIYLPMIPEAIVAMMACVRIGAVHSVVFGGFASLALASRIDDASPKLVITADAGMRGGKVTPYKPLLLEGLNAVTVERPKVLVINRGLDSNPCPIAGEIDFATAMGPHRGKIVDPEWVESSHPSYILYTSGTTGRPKGVQRDTGGHMVAMRQSMKYIYNVGPGEVMFAGSDIGWVVGHSYIVYAPLLTGATTILYEGLPIRPDPGIWWSLVAEYRINCLFTSPTAIRLLKKTGADWIHAHDLSSLRTLFLAGEPLDKETHRWVTEALQGVPVVDNYWQTETGWPILTNFAGLGLMENKFGSPSKPAFGYETVLLDEHGVEIGVNTKGSLMVRPPLPPGCMTTVWGDDDRFVKTYFSTAKELLYATFDYAIYDDDGYYFIMGRNDDVINVAGHRLGTREVEEALCTHPAVAEAAAVGIHDELKGQEIEAFVVLMANVAVPSEDELKAVVARQIGAIARPKFMHVVQGLPKTRSGKVIRRAILAIAEGRDPGELPTIEDGKMLEVIRDAVEHRH</sequence>
<proteinExistence type="inferred from homology"/>
<feature type="domain" description="Acetyl-coenzyme A synthetase N-terminal" evidence="4">
    <location>
        <begin position="7"/>
        <end position="61"/>
    </location>
</feature>
<dbReference type="NCBIfam" id="NF001208">
    <property type="entry name" value="PRK00174.1"/>
    <property type="match status" value="1"/>
</dbReference>
<comment type="similarity">
    <text evidence="1">Belongs to the ATP-dependent AMP-binding enzyme family.</text>
</comment>
<reference evidence="5 6" key="2">
    <citation type="submission" date="2024-09" db="EMBL/GenBank/DDBJ databases">
        <title>Draft genome sequence of Candidatus Magnetaquicoccaceae bacterium FCR-1.</title>
        <authorList>
            <person name="Shimoshige H."/>
            <person name="Shimamura S."/>
            <person name="Taoka A."/>
            <person name="Kobayashi H."/>
            <person name="Maekawa T."/>
        </authorList>
    </citation>
    <scope>NUCLEOTIDE SEQUENCE [LARGE SCALE GENOMIC DNA]</scope>
    <source>
        <strain evidence="5 6">FCR-1</strain>
    </source>
</reference>
<keyword evidence="5" id="KW-0436">Ligase</keyword>
<dbReference type="InterPro" id="IPR045851">
    <property type="entry name" value="AMP-bd_C_sf"/>
</dbReference>